<dbReference type="Proteomes" id="UP000035268">
    <property type="component" value="Chromosome"/>
</dbReference>
<comment type="catalytic activity">
    <reaction evidence="6">
        <text>5-phospho-alpha-D-ribose 1-diphosphate + nicotinate + ATP + H2O = nicotinate beta-D-ribonucleotide + ADP + phosphate + diphosphate</text>
        <dbReference type="Rhea" id="RHEA:36163"/>
        <dbReference type="ChEBI" id="CHEBI:15377"/>
        <dbReference type="ChEBI" id="CHEBI:30616"/>
        <dbReference type="ChEBI" id="CHEBI:32544"/>
        <dbReference type="ChEBI" id="CHEBI:33019"/>
        <dbReference type="ChEBI" id="CHEBI:43474"/>
        <dbReference type="ChEBI" id="CHEBI:57502"/>
        <dbReference type="ChEBI" id="CHEBI:58017"/>
        <dbReference type="ChEBI" id="CHEBI:456216"/>
        <dbReference type="EC" id="6.3.4.21"/>
    </reaction>
</comment>
<dbReference type="AlphaFoldDB" id="A0A0G3EJY0"/>
<organism evidence="7 8">
    <name type="scientific">Kiritimatiella glycovorans</name>
    <dbReference type="NCBI Taxonomy" id="1307763"/>
    <lineage>
        <taxon>Bacteria</taxon>
        <taxon>Pseudomonadati</taxon>
        <taxon>Kiritimatiellota</taxon>
        <taxon>Kiritimatiellia</taxon>
        <taxon>Kiritimatiellales</taxon>
        <taxon>Kiritimatiellaceae</taxon>
        <taxon>Kiritimatiella</taxon>
    </lineage>
</organism>
<dbReference type="Gene3D" id="3.90.1170.20">
    <property type="entry name" value="Quinolinate phosphoribosyl transferase, N-terminal domain"/>
    <property type="match status" value="1"/>
</dbReference>
<keyword evidence="5" id="KW-0662">Pyridine nucleotide biosynthesis</keyword>
<evidence type="ECO:0000256" key="3">
    <source>
        <dbReference type="ARBA" id="ARBA00022553"/>
    </source>
</evidence>
<evidence type="ECO:0000256" key="5">
    <source>
        <dbReference type="ARBA" id="ARBA00022642"/>
    </source>
</evidence>
<dbReference type="UniPathway" id="UPA00253">
    <property type="reaction ID" value="UER00457"/>
</dbReference>
<sequence>MPPTGQNGKQRLPSHIFDLPVQEIRRGYRSDIYFWREKRALEEHGMHPEVTLQVFQKKDAILCGIDEAIAVLKLGSGTYRDFDQACKLFDRYLELKHEARKHFLTDREKYMATVREKTEISARLDDLWTPHYEDLVLEALHDGDRIAPWETVMHITGDASLFAHLETVYLGVLARRTRIATNVRRTVDAAGDKVVLFFPARFDHWAVQGGDGYAAHIGGAGGVSTDAQGEWWGESAKGTVPHALIAAVGGDTVQAVKLFDDSFPDVNLVALVDFDNDCVGTSLQCCEALGDRLWGVRLDTAGTMVDRSMIPRMGEEPPTGVTPQLVESTRRELDRHGYEHVRIIVSGGFHPDRIRMFEDMAVPVDAYGVGSSLMRGHWDFTADVVLREGEPCAKQGRTYHPNARMERVM</sequence>
<dbReference type="RefSeq" id="WP_052882366.1">
    <property type="nucleotide sequence ID" value="NZ_CP010904.1"/>
</dbReference>
<dbReference type="InterPro" id="IPR036068">
    <property type="entry name" value="Nicotinate_pribotase-like_C"/>
</dbReference>
<name>A0A0G3EJY0_9BACT</name>
<dbReference type="InterPro" id="IPR053190">
    <property type="entry name" value="NAPRTase-like"/>
</dbReference>
<dbReference type="EMBL" id="CP010904">
    <property type="protein sequence ID" value="AKJ65100.1"/>
    <property type="molecule type" value="Genomic_DNA"/>
</dbReference>
<dbReference type="InterPro" id="IPR037128">
    <property type="entry name" value="Quinolinate_PRibosylTase_N_sf"/>
</dbReference>
<reference evidence="8" key="1">
    <citation type="submission" date="2015-02" db="EMBL/GenBank/DDBJ databases">
        <title>Description and complete genome sequence of the first cultured representative of the subdivision 5 of the Verrucomicrobia phylum.</title>
        <authorList>
            <person name="Spring S."/>
            <person name="Bunk B."/>
            <person name="Sproer C."/>
            <person name="Klenk H.-P."/>
        </authorList>
    </citation>
    <scope>NUCLEOTIDE SEQUENCE [LARGE SCALE GENOMIC DNA]</scope>
    <source>
        <strain evidence="8">L21-Fru-AB</strain>
    </source>
</reference>
<dbReference type="SUPFAM" id="SSF54675">
    <property type="entry name" value="Nicotinate/Quinolinate PRTase N-terminal domain-like"/>
    <property type="match status" value="1"/>
</dbReference>
<dbReference type="KEGG" id="vbl:L21SP4_01863"/>
<keyword evidence="7" id="KW-0328">Glycosyltransferase</keyword>
<comment type="pathway">
    <text evidence="1">Cofactor biosynthesis; NAD(+) biosynthesis; nicotinate D-ribonucleotide from nicotinate: step 1/1.</text>
</comment>
<dbReference type="InterPro" id="IPR007229">
    <property type="entry name" value="Nic_PRibTrfase-Fam"/>
</dbReference>
<protein>
    <recommendedName>
        <fullName evidence="2">nicotinate phosphoribosyltransferase</fullName>
        <ecNumber evidence="2">6.3.4.21</ecNumber>
    </recommendedName>
</protein>
<accession>A0A0G3EJY0</accession>
<evidence type="ECO:0000313" key="8">
    <source>
        <dbReference type="Proteomes" id="UP000035268"/>
    </source>
</evidence>
<evidence type="ECO:0000256" key="1">
    <source>
        <dbReference type="ARBA" id="ARBA00004952"/>
    </source>
</evidence>
<dbReference type="GO" id="GO:0004516">
    <property type="term" value="F:nicotinate phosphoribosyltransferase activity"/>
    <property type="evidence" value="ECO:0007669"/>
    <property type="project" value="UniProtKB-EC"/>
</dbReference>
<proteinExistence type="predicted"/>
<dbReference type="InterPro" id="IPR013785">
    <property type="entry name" value="Aldolase_TIM"/>
</dbReference>
<dbReference type="SUPFAM" id="SSF51690">
    <property type="entry name" value="Nicotinate/Quinolinate PRTase C-terminal domain-like"/>
    <property type="match status" value="1"/>
</dbReference>
<keyword evidence="7" id="KW-0808">Transferase</keyword>
<dbReference type="GO" id="GO:0009435">
    <property type="term" value="P:NAD+ biosynthetic process"/>
    <property type="evidence" value="ECO:0007669"/>
    <property type="project" value="UniProtKB-UniPathway"/>
</dbReference>
<dbReference type="GO" id="GO:0016763">
    <property type="term" value="F:pentosyltransferase activity"/>
    <property type="evidence" value="ECO:0007669"/>
    <property type="project" value="InterPro"/>
</dbReference>
<dbReference type="PANTHER" id="PTHR43202">
    <property type="entry name" value="NICOTINATE-NUCLEOTIDE PYROPHOSPHORYLASE"/>
    <property type="match status" value="1"/>
</dbReference>
<gene>
    <name evidence="7" type="primary">pncB2</name>
    <name evidence="7" type="ORF">L21SP4_01863</name>
</gene>
<dbReference type="PIRSF" id="PIRSF000484">
    <property type="entry name" value="NAPRT"/>
    <property type="match status" value="1"/>
</dbReference>
<keyword evidence="3" id="KW-0597">Phosphoprotein</keyword>
<reference evidence="7 8" key="2">
    <citation type="journal article" date="2016" name="ISME J.">
        <title>Characterization of the first cultured representative of Verrucomicrobia subdivision 5 indicates the proposal of a novel phylum.</title>
        <authorList>
            <person name="Spring S."/>
            <person name="Bunk B."/>
            <person name="Sproer C."/>
            <person name="Schumann P."/>
            <person name="Rohde M."/>
            <person name="Tindall B.J."/>
            <person name="Klenk H.P."/>
        </authorList>
    </citation>
    <scope>NUCLEOTIDE SEQUENCE [LARGE SCALE GENOMIC DNA]</scope>
    <source>
        <strain evidence="7 8">L21-Fru-AB</strain>
    </source>
</reference>
<evidence type="ECO:0000256" key="2">
    <source>
        <dbReference type="ARBA" id="ARBA00013236"/>
    </source>
</evidence>
<evidence type="ECO:0000256" key="4">
    <source>
        <dbReference type="ARBA" id="ARBA00022598"/>
    </source>
</evidence>
<dbReference type="PANTHER" id="PTHR43202:SF1">
    <property type="entry name" value="NICOTINATE PHOSPHORIBOSYLTRANSFERASE"/>
    <property type="match status" value="1"/>
</dbReference>
<keyword evidence="8" id="KW-1185">Reference proteome</keyword>
<keyword evidence="4 7" id="KW-0436">Ligase</keyword>
<evidence type="ECO:0000313" key="7">
    <source>
        <dbReference type="EMBL" id="AKJ65100.1"/>
    </source>
</evidence>
<dbReference type="Gene3D" id="3.20.20.70">
    <property type="entry name" value="Aldolase class I"/>
    <property type="match status" value="1"/>
</dbReference>
<dbReference type="STRING" id="1307763.L21SP4_01863"/>
<evidence type="ECO:0000256" key="6">
    <source>
        <dbReference type="ARBA" id="ARBA00048668"/>
    </source>
</evidence>
<dbReference type="PATRIC" id="fig|1609981.3.peg.1935"/>
<dbReference type="EC" id="6.3.4.21" evidence="2"/>